<dbReference type="EMBL" id="JAACJL010000019">
    <property type="protein sequence ID" value="KAF4618103.1"/>
    <property type="molecule type" value="Genomic_DNA"/>
</dbReference>
<keyword evidence="2" id="KW-1185">Reference proteome</keyword>
<comment type="caution">
    <text evidence="1">The sequence shown here is derived from an EMBL/GenBank/DDBJ whole genome shotgun (WGS) entry which is preliminary data.</text>
</comment>
<sequence>MTVICDDGFNLRLAVRVEVYWYRRILHESYQLYVNSLRTTLSGSMAVARQATAAENARLPLLPIHFVPSVGQCPPPQIQTGLGKSTRVAIQVIESHSVAGSLSYRALRLSFPSLVDHHRHDCLELGPVFPSGVEWTRTPPIIIRHVLWLWGWLAYSPNASLHGVFVRRARYVPF</sequence>
<reference evidence="1 2" key="1">
    <citation type="submission" date="2019-12" db="EMBL/GenBank/DDBJ databases">
        <authorList>
            <person name="Floudas D."/>
            <person name="Bentzer J."/>
            <person name="Ahren D."/>
            <person name="Johansson T."/>
            <person name="Persson P."/>
            <person name="Tunlid A."/>
        </authorList>
    </citation>
    <scope>NUCLEOTIDE SEQUENCE [LARGE SCALE GENOMIC DNA]</scope>
    <source>
        <strain evidence="1 2">CBS 102.39</strain>
    </source>
</reference>
<organism evidence="1 2">
    <name type="scientific">Agrocybe pediades</name>
    <dbReference type="NCBI Taxonomy" id="84607"/>
    <lineage>
        <taxon>Eukaryota</taxon>
        <taxon>Fungi</taxon>
        <taxon>Dikarya</taxon>
        <taxon>Basidiomycota</taxon>
        <taxon>Agaricomycotina</taxon>
        <taxon>Agaricomycetes</taxon>
        <taxon>Agaricomycetidae</taxon>
        <taxon>Agaricales</taxon>
        <taxon>Agaricineae</taxon>
        <taxon>Strophariaceae</taxon>
        <taxon>Agrocybe</taxon>
    </lineage>
</organism>
<proteinExistence type="predicted"/>
<evidence type="ECO:0000313" key="2">
    <source>
        <dbReference type="Proteomes" id="UP000521872"/>
    </source>
</evidence>
<dbReference type="Proteomes" id="UP000521872">
    <property type="component" value="Unassembled WGS sequence"/>
</dbReference>
<protein>
    <submittedName>
        <fullName evidence="1">Uncharacterized protein</fullName>
    </submittedName>
</protein>
<evidence type="ECO:0000313" key="1">
    <source>
        <dbReference type="EMBL" id="KAF4618103.1"/>
    </source>
</evidence>
<name>A0A8H4VQ08_9AGAR</name>
<accession>A0A8H4VQ08</accession>
<gene>
    <name evidence="1" type="ORF">D9613_012642</name>
</gene>
<dbReference type="AlphaFoldDB" id="A0A8H4VQ08"/>